<reference evidence="8 9" key="1">
    <citation type="submission" date="2021-11" db="EMBL/GenBank/DDBJ databases">
        <title>Draft genome sequence of Paenibacillus profundus YoMME, a new Gram-positive bacteria with exoelectrogenic properties.</title>
        <authorList>
            <person name="Hubenova Y."/>
            <person name="Hubenova E."/>
            <person name="Manasiev Y."/>
            <person name="Peykov S."/>
            <person name="Mitov M."/>
        </authorList>
    </citation>
    <scope>NUCLEOTIDE SEQUENCE [LARGE SCALE GENOMIC DNA]</scope>
    <source>
        <strain evidence="8 9">YoMME</strain>
    </source>
</reference>
<dbReference type="Proteomes" id="UP001199916">
    <property type="component" value="Unassembled WGS sequence"/>
</dbReference>
<gene>
    <name evidence="8" type="ORF">LQV63_12995</name>
</gene>
<comment type="caution">
    <text evidence="8">The sequence shown here is derived from an EMBL/GenBank/DDBJ whole genome shotgun (WGS) entry which is preliminary data.</text>
</comment>
<keyword evidence="9" id="KW-1185">Reference proteome</keyword>
<dbReference type="InterPro" id="IPR028161">
    <property type="entry name" value="Met8-like"/>
</dbReference>
<dbReference type="PANTHER" id="PTHR35330">
    <property type="entry name" value="SIROHEME BIOSYNTHESIS PROTEIN MET8"/>
    <property type="match status" value="1"/>
</dbReference>
<dbReference type="Pfam" id="PF14824">
    <property type="entry name" value="Sirohm_synth_M"/>
    <property type="match status" value="1"/>
</dbReference>
<dbReference type="InterPro" id="IPR028281">
    <property type="entry name" value="Sirohaem_synthase_central"/>
</dbReference>
<name>A0ABS8YIE1_9BACL</name>
<dbReference type="NCBIfam" id="TIGR01470">
    <property type="entry name" value="cysG_Nterm"/>
    <property type="match status" value="1"/>
</dbReference>
<organism evidence="8 9">
    <name type="scientific">Paenibacillus profundus</name>
    <dbReference type="NCBI Taxonomy" id="1173085"/>
    <lineage>
        <taxon>Bacteria</taxon>
        <taxon>Bacillati</taxon>
        <taxon>Bacillota</taxon>
        <taxon>Bacilli</taxon>
        <taxon>Bacillales</taxon>
        <taxon>Paenibacillaceae</taxon>
        <taxon>Paenibacillus</taxon>
    </lineage>
</organism>
<dbReference type="SUPFAM" id="SSF75615">
    <property type="entry name" value="Siroheme synthase middle domains-like"/>
    <property type="match status" value="1"/>
</dbReference>
<protein>
    <recommendedName>
        <fullName evidence="2">precorrin-2 dehydrogenase</fullName>
        <ecNumber evidence="2">1.3.1.76</ecNumber>
    </recommendedName>
</protein>
<evidence type="ECO:0000313" key="9">
    <source>
        <dbReference type="Proteomes" id="UP001199916"/>
    </source>
</evidence>
<dbReference type="InterPro" id="IPR006367">
    <property type="entry name" value="Sirohaem_synthase_N"/>
</dbReference>
<dbReference type="InterPro" id="IPR036291">
    <property type="entry name" value="NAD(P)-bd_dom_sf"/>
</dbReference>
<evidence type="ECO:0000256" key="1">
    <source>
        <dbReference type="ARBA" id="ARBA00005010"/>
    </source>
</evidence>
<evidence type="ECO:0000313" key="8">
    <source>
        <dbReference type="EMBL" id="MCE5170228.1"/>
    </source>
</evidence>
<evidence type="ECO:0000256" key="3">
    <source>
        <dbReference type="ARBA" id="ARBA00023002"/>
    </source>
</evidence>
<dbReference type="PANTHER" id="PTHR35330:SF1">
    <property type="entry name" value="SIROHEME BIOSYNTHESIS PROTEIN MET8"/>
    <property type="match status" value="1"/>
</dbReference>
<dbReference type="EMBL" id="JAJNBZ010000008">
    <property type="protein sequence ID" value="MCE5170228.1"/>
    <property type="molecule type" value="Genomic_DNA"/>
</dbReference>
<evidence type="ECO:0000256" key="2">
    <source>
        <dbReference type="ARBA" id="ARBA00012400"/>
    </source>
</evidence>
<dbReference type="Gene3D" id="1.10.8.610">
    <property type="entry name" value="SirC, precorrin-2 dehydrogenase, C-terminal helical domain-like"/>
    <property type="match status" value="1"/>
</dbReference>
<evidence type="ECO:0000256" key="4">
    <source>
        <dbReference type="ARBA" id="ARBA00023027"/>
    </source>
</evidence>
<keyword evidence="3" id="KW-0560">Oxidoreductase</keyword>
<dbReference type="Gene3D" id="3.40.50.720">
    <property type="entry name" value="NAD(P)-binding Rossmann-like Domain"/>
    <property type="match status" value="1"/>
</dbReference>
<keyword evidence="5" id="KW-0627">Porphyrin biosynthesis</keyword>
<dbReference type="InterPro" id="IPR042518">
    <property type="entry name" value="SirC_C"/>
</dbReference>
<keyword evidence="4" id="KW-0520">NAD</keyword>
<comment type="catalytic activity">
    <reaction evidence="6">
        <text>precorrin-2 + NAD(+) = sirohydrochlorin + NADH + 2 H(+)</text>
        <dbReference type="Rhea" id="RHEA:15613"/>
        <dbReference type="ChEBI" id="CHEBI:15378"/>
        <dbReference type="ChEBI" id="CHEBI:57540"/>
        <dbReference type="ChEBI" id="CHEBI:57945"/>
        <dbReference type="ChEBI" id="CHEBI:58351"/>
        <dbReference type="ChEBI" id="CHEBI:58827"/>
        <dbReference type="EC" id="1.3.1.76"/>
    </reaction>
</comment>
<evidence type="ECO:0000256" key="6">
    <source>
        <dbReference type="ARBA" id="ARBA00047561"/>
    </source>
</evidence>
<proteinExistence type="predicted"/>
<dbReference type="SUPFAM" id="SSF51735">
    <property type="entry name" value="NAD(P)-binding Rossmann-fold domains"/>
    <property type="match status" value="1"/>
</dbReference>
<comment type="pathway">
    <text evidence="1">Porphyrin-containing compound metabolism; siroheme biosynthesis; sirohydrochlorin from precorrin-2: step 1/1.</text>
</comment>
<feature type="domain" description="Siroheme synthase central" evidence="7">
    <location>
        <begin position="122"/>
        <end position="142"/>
    </location>
</feature>
<sequence>MTRMPYYPMMLTLAGRRCVIVGGGNVAARKIRYLIASGAEVTVVSPTLTPELRRLVQEGNVVHLEREYACGDTEGALLVFALTDCAGVNERVAADARRDGALVNLTHAPELSDFANPGVLQQGAVQVAVSTGGASPTLTRLLMHKLSILMDEGLAELAEHLLQARHEAQSSFIDAKARHQVLRQYADQCWHAHELGEPLPVWSTWIQDFNSSHR</sequence>
<accession>A0ABS8YIE1</accession>
<dbReference type="RefSeq" id="WP_233697015.1">
    <property type="nucleotide sequence ID" value="NZ_JAJNBZ010000008.1"/>
</dbReference>
<evidence type="ECO:0000256" key="5">
    <source>
        <dbReference type="ARBA" id="ARBA00023244"/>
    </source>
</evidence>
<dbReference type="EC" id="1.3.1.76" evidence="2"/>
<evidence type="ECO:0000259" key="7">
    <source>
        <dbReference type="Pfam" id="PF14824"/>
    </source>
</evidence>
<dbReference type="Pfam" id="PF13241">
    <property type="entry name" value="NAD_binding_7"/>
    <property type="match status" value="1"/>
</dbReference>